<name>A0A821I939_9BILA</name>
<sequence>MRWPKESTQGNIIAGGNGDGGQSKQ</sequence>
<proteinExistence type="predicted"/>
<organism evidence="2 3">
    <name type="scientific">Rotaria magnacalcarata</name>
    <dbReference type="NCBI Taxonomy" id="392030"/>
    <lineage>
        <taxon>Eukaryota</taxon>
        <taxon>Metazoa</taxon>
        <taxon>Spiralia</taxon>
        <taxon>Gnathifera</taxon>
        <taxon>Rotifera</taxon>
        <taxon>Eurotatoria</taxon>
        <taxon>Bdelloidea</taxon>
        <taxon>Philodinida</taxon>
        <taxon>Philodinidae</taxon>
        <taxon>Rotaria</taxon>
    </lineage>
</organism>
<dbReference type="EMBL" id="CAJOBG010099668">
    <property type="protein sequence ID" value="CAF4697593.1"/>
    <property type="molecule type" value="Genomic_DNA"/>
</dbReference>
<reference evidence="2" key="1">
    <citation type="submission" date="2021-02" db="EMBL/GenBank/DDBJ databases">
        <authorList>
            <person name="Nowell W R."/>
        </authorList>
    </citation>
    <scope>NUCLEOTIDE SEQUENCE</scope>
</reference>
<feature type="non-terminal residue" evidence="2">
    <location>
        <position position="25"/>
    </location>
</feature>
<dbReference type="AlphaFoldDB" id="A0A821I939"/>
<evidence type="ECO:0000256" key="1">
    <source>
        <dbReference type="SAM" id="MobiDB-lite"/>
    </source>
</evidence>
<comment type="caution">
    <text evidence="2">The sequence shown here is derived from an EMBL/GenBank/DDBJ whole genome shotgun (WGS) entry which is preliminary data.</text>
</comment>
<evidence type="ECO:0000313" key="3">
    <source>
        <dbReference type="Proteomes" id="UP000663866"/>
    </source>
</evidence>
<feature type="compositionally biased region" description="Gly residues" evidence="1">
    <location>
        <begin position="13"/>
        <end position="25"/>
    </location>
</feature>
<dbReference type="Proteomes" id="UP000663866">
    <property type="component" value="Unassembled WGS sequence"/>
</dbReference>
<keyword evidence="3" id="KW-1185">Reference proteome</keyword>
<protein>
    <submittedName>
        <fullName evidence="2">Uncharacterized protein</fullName>
    </submittedName>
</protein>
<accession>A0A821I939</accession>
<feature type="region of interest" description="Disordered" evidence="1">
    <location>
        <begin position="1"/>
        <end position="25"/>
    </location>
</feature>
<gene>
    <name evidence="2" type="ORF">OVN521_LOCUS48284</name>
</gene>
<evidence type="ECO:0000313" key="2">
    <source>
        <dbReference type="EMBL" id="CAF4697593.1"/>
    </source>
</evidence>